<feature type="transmembrane region" description="Helical" evidence="6">
    <location>
        <begin position="197"/>
        <end position="216"/>
    </location>
</feature>
<feature type="domain" description="ABC3 transporter permease C-terminal" evidence="7">
    <location>
        <begin position="537"/>
        <end position="637"/>
    </location>
</feature>
<dbReference type="InterPro" id="IPR027022">
    <property type="entry name" value="ABC_permease_BceB-typ"/>
</dbReference>
<evidence type="ECO:0000256" key="2">
    <source>
        <dbReference type="ARBA" id="ARBA00022475"/>
    </source>
</evidence>
<gene>
    <name evidence="8" type="ORF">OXH55_10735</name>
</gene>
<keyword evidence="4 6" id="KW-1133">Transmembrane helix</keyword>
<dbReference type="RefSeq" id="WP_268049954.1">
    <property type="nucleotide sequence ID" value="NZ_JAPQES010000003.1"/>
</dbReference>
<evidence type="ECO:0000256" key="5">
    <source>
        <dbReference type="ARBA" id="ARBA00023136"/>
    </source>
</evidence>
<dbReference type="EMBL" id="JAPQES010000003">
    <property type="protein sequence ID" value="MCY6371109.1"/>
    <property type="molecule type" value="Genomic_DNA"/>
</dbReference>
<accession>A0ABT4CPX2</accession>
<keyword evidence="9" id="KW-1185">Reference proteome</keyword>
<comment type="similarity">
    <text evidence="6">Belongs to the ABC-4 integral membrane protein family.</text>
</comment>
<dbReference type="Proteomes" id="UP001079657">
    <property type="component" value="Unassembled WGS sequence"/>
</dbReference>
<keyword evidence="2 6" id="KW-1003">Cell membrane</keyword>
<feature type="transmembrane region" description="Helical" evidence="6">
    <location>
        <begin position="586"/>
        <end position="608"/>
    </location>
</feature>
<keyword evidence="6" id="KW-0813">Transport</keyword>
<feature type="domain" description="ABC3 transporter permease C-terminal" evidence="7">
    <location>
        <begin position="62"/>
        <end position="170"/>
    </location>
</feature>
<feature type="transmembrane region" description="Helical" evidence="6">
    <location>
        <begin position="153"/>
        <end position="176"/>
    </location>
</feature>
<evidence type="ECO:0000259" key="7">
    <source>
        <dbReference type="Pfam" id="PF02687"/>
    </source>
</evidence>
<dbReference type="PANTHER" id="PTHR46795:SF3">
    <property type="entry name" value="ABC TRANSPORTER PERMEASE"/>
    <property type="match status" value="1"/>
</dbReference>
<dbReference type="InterPro" id="IPR003838">
    <property type="entry name" value="ABC3_permease_C"/>
</dbReference>
<keyword evidence="3 6" id="KW-0812">Transmembrane</keyword>
<evidence type="ECO:0000256" key="1">
    <source>
        <dbReference type="ARBA" id="ARBA00004651"/>
    </source>
</evidence>
<comment type="caution">
    <text evidence="8">The sequence shown here is derived from an EMBL/GenBank/DDBJ whole genome shotgun (WGS) entry which is preliminary data.</text>
</comment>
<feature type="transmembrane region" description="Helical" evidence="6">
    <location>
        <begin position="530"/>
        <end position="552"/>
    </location>
</feature>
<comment type="subcellular location">
    <subcellularLocation>
        <location evidence="1 6">Cell membrane</location>
        <topology evidence="1 6">Multi-pass membrane protein</topology>
    </subcellularLocation>
</comment>
<sequence length="649" mass="74278">MTLFNIAIKNVKRNFYNYFIYFVSMVFSIMIYYTFTSIQYNDQVIKLVSTSRKIGGGLEEASIVIAIFSAIFIWYSNSFFTRKRKKEIGLYSLMGVRKKQIGRMLFYENIVMGILALGAGIFLGSLLSKVFVMLLVTLMGFSANIKFTIIPEAIVNTLITFAILFSITSIHGYTIIYRFKLIDLFKAESKGEKEPKTSIITAILSLILIVGGYTLYLNGLGENFHINVLITLIVVVLGTYLFFSSFVVFIIKFSKNNKRRYYKGINMIGISHLLYRIKGNARTLATIAVLSATTLTAMGVTSSFYYDFQTKLDARYPFTYINALNDRSLDEKIEDIMNKYPKNKILDSVDIEFLKLEGKLPSVFKEKNSKSFKPDTIYIISESKFNEIAKARGLTEKINLTNSNETVLFDQFYRERFMESYTGKNVEINLNDAKKQFKIIDFKSYSLVNEYIATETLVVKDEIYSKYYNHKNIFRIKAYMNDNKKDSDELTKELKKVISEYKKDSKEKTLFFQFSSYYESYKGGLMQSGLLIFTSGFLGLVFLVATGSIIFFKQLSEANNDKERYTIIKKIGVNKKEIRASIAKQILFVFLLPLIVGIVHSLVAVSILGDALKLNLTIPIGISVGAYTLIYMVYYVLTVNSYTKTVNSY</sequence>
<reference evidence="8" key="1">
    <citation type="submission" date="2022-12" db="EMBL/GenBank/DDBJ databases">
        <authorList>
            <person name="Wang J."/>
        </authorList>
    </citation>
    <scope>NUCLEOTIDE SEQUENCE</scope>
    <source>
        <strain evidence="8">HY-42-06</strain>
    </source>
</reference>
<feature type="transmembrane region" description="Helical" evidence="6">
    <location>
        <begin position="15"/>
        <end position="35"/>
    </location>
</feature>
<evidence type="ECO:0000256" key="4">
    <source>
        <dbReference type="ARBA" id="ARBA00022989"/>
    </source>
</evidence>
<dbReference type="PANTHER" id="PTHR46795">
    <property type="entry name" value="ABC TRANSPORTER PERMEASE-RELATED-RELATED"/>
    <property type="match status" value="1"/>
</dbReference>
<feature type="transmembrane region" description="Helical" evidence="6">
    <location>
        <begin position="614"/>
        <end position="637"/>
    </location>
</feature>
<feature type="transmembrane region" description="Helical" evidence="6">
    <location>
        <begin position="228"/>
        <end position="251"/>
    </location>
</feature>
<feature type="transmembrane region" description="Helical" evidence="6">
    <location>
        <begin position="284"/>
        <end position="306"/>
    </location>
</feature>
<feature type="transmembrane region" description="Helical" evidence="6">
    <location>
        <begin position="55"/>
        <end position="75"/>
    </location>
</feature>
<dbReference type="Pfam" id="PF02687">
    <property type="entry name" value="FtsX"/>
    <property type="match status" value="2"/>
</dbReference>
<feature type="transmembrane region" description="Helical" evidence="6">
    <location>
        <begin position="110"/>
        <end position="141"/>
    </location>
</feature>
<evidence type="ECO:0000313" key="8">
    <source>
        <dbReference type="EMBL" id="MCY6371109.1"/>
    </source>
</evidence>
<keyword evidence="5 6" id="KW-0472">Membrane</keyword>
<evidence type="ECO:0000256" key="3">
    <source>
        <dbReference type="ARBA" id="ARBA00022692"/>
    </source>
</evidence>
<name>A0ABT4CPX2_9CLOT</name>
<evidence type="ECO:0000256" key="6">
    <source>
        <dbReference type="PIRNR" id="PIRNR018968"/>
    </source>
</evidence>
<evidence type="ECO:0000313" key="9">
    <source>
        <dbReference type="Proteomes" id="UP001079657"/>
    </source>
</evidence>
<proteinExistence type="inferred from homology"/>
<dbReference type="InterPro" id="IPR052536">
    <property type="entry name" value="ABC-4_Integral_Memb_Prot"/>
</dbReference>
<protein>
    <submittedName>
        <fullName evidence="8">ABC transporter permease</fullName>
    </submittedName>
</protein>
<dbReference type="PIRSF" id="PIRSF018968">
    <property type="entry name" value="ABC_permease_BceB"/>
    <property type="match status" value="1"/>
</dbReference>
<organism evidence="8 9">
    <name type="scientific">Clostridium ganghwense</name>
    <dbReference type="NCBI Taxonomy" id="312089"/>
    <lineage>
        <taxon>Bacteria</taxon>
        <taxon>Bacillati</taxon>
        <taxon>Bacillota</taxon>
        <taxon>Clostridia</taxon>
        <taxon>Eubacteriales</taxon>
        <taxon>Clostridiaceae</taxon>
        <taxon>Clostridium</taxon>
    </lineage>
</organism>